<evidence type="ECO:0000256" key="3">
    <source>
        <dbReference type="ARBA" id="ARBA00022448"/>
    </source>
</evidence>
<evidence type="ECO:0000256" key="6">
    <source>
        <dbReference type="ARBA" id="ARBA00023136"/>
    </source>
</evidence>
<accession>C1ASA4</accession>
<keyword evidence="4 8" id="KW-0812">Transmembrane</keyword>
<feature type="transmembrane region" description="Helical" evidence="8">
    <location>
        <begin position="236"/>
        <end position="258"/>
    </location>
</feature>
<dbReference type="PANTHER" id="PTHR31806">
    <property type="entry name" value="PURINE-CYTOSINE PERMEASE FCY2-RELATED"/>
    <property type="match status" value="1"/>
</dbReference>
<organism evidence="9 10">
    <name type="scientific">Rhodococcus opacus (strain B4)</name>
    <dbReference type="NCBI Taxonomy" id="632772"/>
    <lineage>
        <taxon>Bacteria</taxon>
        <taxon>Bacillati</taxon>
        <taxon>Actinomycetota</taxon>
        <taxon>Actinomycetes</taxon>
        <taxon>Mycobacteriales</taxon>
        <taxon>Nocardiaceae</taxon>
        <taxon>Rhodococcus</taxon>
    </lineage>
</organism>
<feature type="transmembrane region" description="Helical" evidence="8">
    <location>
        <begin position="90"/>
        <end position="112"/>
    </location>
</feature>
<dbReference type="RefSeq" id="WP_012687362.1">
    <property type="nucleotide sequence ID" value="NC_012522.1"/>
</dbReference>
<comment type="similarity">
    <text evidence="2 7">Belongs to the purine-cytosine permease (2.A.39) family.</text>
</comment>
<feature type="transmembrane region" description="Helical" evidence="8">
    <location>
        <begin position="350"/>
        <end position="370"/>
    </location>
</feature>
<keyword evidence="3 7" id="KW-0813">Transport</keyword>
<comment type="subcellular location">
    <subcellularLocation>
        <location evidence="1">Membrane</location>
        <topology evidence="1">Multi-pass membrane protein</topology>
    </subcellularLocation>
</comment>
<evidence type="ECO:0000313" key="10">
    <source>
        <dbReference type="Proteomes" id="UP000002212"/>
    </source>
</evidence>
<feature type="transmembrane region" description="Helical" evidence="8">
    <location>
        <begin position="158"/>
        <end position="176"/>
    </location>
</feature>
<evidence type="ECO:0000256" key="4">
    <source>
        <dbReference type="ARBA" id="ARBA00022692"/>
    </source>
</evidence>
<feature type="transmembrane region" description="Helical" evidence="8">
    <location>
        <begin position="422"/>
        <end position="442"/>
    </location>
</feature>
<sequence length="468" mass="49717">MKAESHGIEFIPQSERYGHPRRLFSIWFSANMQVTTMVVGALGVVAGLGLTWVVLGLVLGNLVGGIFMAGHSAQGPHLGIPQMIQSRAQFGVYGAGIPLAAVVVAYVLFFAANAVMMRDAVERALPVGDNTALILFGTVTLVVAFFGYELIHRLGVVMAWASGLLFAAVFVIVSLSDEPGAAIVESIPSTSFSLPIFLLVFTQALSWSLGFGPFVADYSRYLPETVSSRATFMYSYAGQVLGASIVMVIGAVVTSAAVDVQASPAIGIAALFGPLGSVGLIVLLLGVVMFNVLCLYSGFMSTVTIFSSMRGSNTIRPGTKLLIMSAIAAVGTVVAIATQHDFYTFFGDILVAQVYFLVPWTAINLVDFYVVRKGKYRIRDVFDPDGTYGRFNVPTIAIFVVSVLAQLPFMNLNVYHGPAARWIGADISCVVGLVVPVVLYLAMARIGRLDSRGPADDVSAESSAVPSP</sequence>
<evidence type="ECO:0000256" key="1">
    <source>
        <dbReference type="ARBA" id="ARBA00004141"/>
    </source>
</evidence>
<feature type="transmembrane region" description="Helical" evidence="8">
    <location>
        <begin position="50"/>
        <end position="69"/>
    </location>
</feature>
<gene>
    <name evidence="9" type="ordered locus">ROP_01060</name>
</gene>
<dbReference type="OrthoDB" id="9809167at2"/>
<evidence type="ECO:0000256" key="5">
    <source>
        <dbReference type="ARBA" id="ARBA00022989"/>
    </source>
</evidence>
<dbReference type="PATRIC" id="fig|632772.20.peg.126"/>
<feature type="transmembrane region" description="Helical" evidence="8">
    <location>
        <begin position="23"/>
        <end position="44"/>
    </location>
</feature>
<keyword evidence="6 7" id="KW-0472">Membrane</keyword>
<dbReference type="InterPro" id="IPR026030">
    <property type="entry name" value="Pur-cyt_permease_Fcy2/21/22"/>
</dbReference>
<protein>
    <submittedName>
        <fullName evidence="9">Putative NCS1 family transporter</fullName>
    </submittedName>
</protein>
<dbReference type="KEGG" id="rop:ROP_01060"/>
<dbReference type="Gene3D" id="1.10.4160.10">
    <property type="entry name" value="Hydantoin permease"/>
    <property type="match status" value="1"/>
</dbReference>
<dbReference type="PIRSF" id="PIRSF002744">
    <property type="entry name" value="Pur-cyt_permease"/>
    <property type="match status" value="1"/>
</dbReference>
<proteinExistence type="inferred from homology"/>
<reference evidence="9 10" key="1">
    <citation type="submission" date="2009-03" db="EMBL/GenBank/DDBJ databases">
        <title>Comparison of the complete genome sequences of Rhodococcus erythropolis PR4 and Rhodococcus opacus B4.</title>
        <authorList>
            <person name="Takarada H."/>
            <person name="Sekine M."/>
            <person name="Hosoyama A."/>
            <person name="Yamada R."/>
            <person name="Fujisawa T."/>
            <person name="Omata S."/>
            <person name="Shimizu A."/>
            <person name="Tsukatani N."/>
            <person name="Tanikawa S."/>
            <person name="Fujita N."/>
            <person name="Harayama S."/>
        </authorList>
    </citation>
    <scope>NUCLEOTIDE SEQUENCE [LARGE SCALE GENOMIC DNA]</scope>
    <source>
        <strain evidence="9 10">B4</strain>
    </source>
</reference>
<dbReference type="AlphaFoldDB" id="C1ASA4"/>
<feature type="transmembrane region" description="Helical" evidence="8">
    <location>
        <begin position="391"/>
        <end position="410"/>
    </location>
</feature>
<evidence type="ECO:0000256" key="8">
    <source>
        <dbReference type="SAM" id="Phobius"/>
    </source>
</evidence>
<dbReference type="GO" id="GO:0022857">
    <property type="term" value="F:transmembrane transporter activity"/>
    <property type="evidence" value="ECO:0007669"/>
    <property type="project" value="InterPro"/>
</dbReference>
<dbReference type="PANTHER" id="PTHR31806:SF1">
    <property type="entry name" value="PURINE-CYTOSINE PERMEASE FCY2-RELATED"/>
    <property type="match status" value="1"/>
</dbReference>
<dbReference type="Proteomes" id="UP000002212">
    <property type="component" value="Chromosome"/>
</dbReference>
<feature type="transmembrane region" description="Helical" evidence="8">
    <location>
        <begin position="321"/>
        <end position="338"/>
    </location>
</feature>
<evidence type="ECO:0000256" key="2">
    <source>
        <dbReference type="ARBA" id="ARBA00008974"/>
    </source>
</evidence>
<feature type="transmembrane region" description="Helical" evidence="8">
    <location>
        <begin position="196"/>
        <end position="216"/>
    </location>
</feature>
<feature type="transmembrane region" description="Helical" evidence="8">
    <location>
        <begin position="132"/>
        <end position="151"/>
    </location>
</feature>
<dbReference type="STRING" id="632772.ROP_01060"/>
<dbReference type="Pfam" id="PF02133">
    <property type="entry name" value="Transp_cyt_pur"/>
    <property type="match status" value="1"/>
</dbReference>
<dbReference type="InterPro" id="IPR001248">
    <property type="entry name" value="Pur-cyt_permease"/>
</dbReference>
<evidence type="ECO:0000313" key="9">
    <source>
        <dbReference type="EMBL" id="BAH48353.1"/>
    </source>
</evidence>
<name>C1ASA4_RHOOB</name>
<dbReference type="EMBL" id="AP011115">
    <property type="protein sequence ID" value="BAH48353.1"/>
    <property type="molecule type" value="Genomic_DNA"/>
</dbReference>
<keyword evidence="5 8" id="KW-1133">Transmembrane helix</keyword>
<evidence type="ECO:0000256" key="7">
    <source>
        <dbReference type="PIRNR" id="PIRNR002744"/>
    </source>
</evidence>
<feature type="transmembrane region" description="Helical" evidence="8">
    <location>
        <begin position="278"/>
        <end position="300"/>
    </location>
</feature>
<dbReference type="GO" id="GO:0005886">
    <property type="term" value="C:plasma membrane"/>
    <property type="evidence" value="ECO:0007669"/>
    <property type="project" value="TreeGrafter"/>
</dbReference>
<dbReference type="HOGENOM" id="CLU_026016_3_0_11"/>